<keyword evidence="3" id="KW-0970">Cilium biogenesis/degradation</keyword>
<evidence type="ECO:0000256" key="8">
    <source>
        <dbReference type="ARBA" id="ARBA00037822"/>
    </source>
</evidence>
<comment type="subcellular location">
    <subcellularLocation>
        <location evidence="8">Cell projection</location>
        <location evidence="8">Kinocilium</location>
    </subcellularLocation>
    <subcellularLocation>
        <location evidence="1">Cytoplasm</location>
        <location evidence="1">Cytoskeleton</location>
        <location evidence="1">Flagellum axoneme</location>
    </subcellularLocation>
</comment>
<evidence type="ECO:0000256" key="7">
    <source>
        <dbReference type="ARBA" id="ARBA00023273"/>
    </source>
</evidence>
<gene>
    <name evidence="12" type="ORF">TVAG_463090</name>
</gene>
<evidence type="ECO:0000256" key="1">
    <source>
        <dbReference type="ARBA" id="ARBA00004611"/>
    </source>
</evidence>
<keyword evidence="6" id="KW-0206">Cytoskeleton</keyword>
<keyword evidence="13" id="KW-1185">Reference proteome</keyword>
<evidence type="ECO:0000256" key="5">
    <source>
        <dbReference type="ARBA" id="ARBA00023069"/>
    </source>
</evidence>
<dbReference type="OrthoDB" id="10258956at2759"/>
<dbReference type="PANTHER" id="PTHR22069:SF0">
    <property type="entry name" value="RADIAL SPOKE HEAD PROTEIN 9 HOMOLOG"/>
    <property type="match status" value="1"/>
</dbReference>
<dbReference type="GO" id="GO:0044458">
    <property type="term" value="P:motile cilium assembly"/>
    <property type="evidence" value="ECO:0000318"/>
    <property type="project" value="GO_Central"/>
</dbReference>
<evidence type="ECO:0000256" key="2">
    <source>
        <dbReference type="ARBA" id="ARBA00022490"/>
    </source>
</evidence>
<evidence type="ECO:0000313" key="13">
    <source>
        <dbReference type="Proteomes" id="UP000001542"/>
    </source>
</evidence>
<dbReference type="VEuPathDB" id="TrichDB:TVAGG3_1013480"/>
<feature type="region of interest" description="Disordered" evidence="11">
    <location>
        <begin position="120"/>
        <end position="168"/>
    </location>
</feature>
<dbReference type="EMBL" id="DS113217">
    <property type="protein sequence ID" value="EAY18623.1"/>
    <property type="molecule type" value="Genomic_DNA"/>
</dbReference>
<accession>A2DM20</accession>
<evidence type="ECO:0000256" key="11">
    <source>
        <dbReference type="SAM" id="MobiDB-lite"/>
    </source>
</evidence>
<dbReference type="VEuPathDB" id="TrichDB:TVAG_463090"/>
<feature type="compositionally biased region" description="Acidic residues" evidence="11">
    <location>
        <begin position="136"/>
        <end position="168"/>
    </location>
</feature>
<dbReference type="InterPro" id="IPR055316">
    <property type="entry name" value="RSP9"/>
</dbReference>
<keyword evidence="5" id="KW-0969">Cilium</keyword>
<comment type="similarity">
    <text evidence="9">Belongs to the flagellar radial spoke RSP9 family.</text>
</comment>
<dbReference type="GO" id="GO:0001534">
    <property type="term" value="C:radial spoke"/>
    <property type="evidence" value="ECO:0007669"/>
    <property type="project" value="InterPro"/>
</dbReference>
<keyword evidence="4" id="KW-0282">Flagellum</keyword>
<dbReference type="SMR" id="A2DM20"/>
<dbReference type="RefSeq" id="XP_001579609.1">
    <property type="nucleotide sequence ID" value="XM_001579559.1"/>
</dbReference>
<reference evidence="12" key="1">
    <citation type="submission" date="2006-10" db="EMBL/GenBank/DDBJ databases">
        <authorList>
            <person name="Amadeo P."/>
            <person name="Zhao Q."/>
            <person name="Wortman J."/>
            <person name="Fraser-Liggett C."/>
            <person name="Carlton J."/>
        </authorList>
    </citation>
    <scope>NUCLEOTIDE SEQUENCE</scope>
    <source>
        <strain evidence="12">G3</strain>
    </source>
</reference>
<evidence type="ECO:0000256" key="4">
    <source>
        <dbReference type="ARBA" id="ARBA00022846"/>
    </source>
</evidence>
<dbReference type="PANTHER" id="PTHR22069">
    <property type="entry name" value="MITOCHONDRIAL RIBOSOMAL PROTEIN S18"/>
    <property type="match status" value="1"/>
</dbReference>
<dbReference type="InParanoid" id="A2DM20"/>
<evidence type="ECO:0000256" key="3">
    <source>
        <dbReference type="ARBA" id="ARBA00022794"/>
    </source>
</evidence>
<dbReference type="Pfam" id="PF04712">
    <property type="entry name" value="Radial_spoke"/>
    <property type="match status" value="1"/>
</dbReference>
<dbReference type="Proteomes" id="UP000001542">
    <property type="component" value="Unassembled WGS sequence"/>
</dbReference>
<dbReference type="GO" id="GO:0035082">
    <property type="term" value="P:axoneme assembly"/>
    <property type="evidence" value="ECO:0000318"/>
    <property type="project" value="GO_Central"/>
</dbReference>
<organism evidence="12 13">
    <name type="scientific">Trichomonas vaginalis (strain ATCC PRA-98 / G3)</name>
    <dbReference type="NCBI Taxonomy" id="412133"/>
    <lineage>
        <taxon>Eukaryota</taxon>
        <taxon>Metamonada</taxon>
        <taxon>Parabasalia</taxon>
        <taxon>Trichomonadida</taxon>
        <taxon>Trichomonadidae</taxon>
        <taxon>Trichomonas</taxon>
    </lineage>
</organism>
<name>A2DM20_TRIV3</name>
<dbReference type="STRING" id="5722.A2DM20"/>
<reference evidence="12" key="2">
    <citation type="journal article" date="2007" name="Science">
        <title>Draft genome sequence of the sexually transmitted pathogen Trichomonas vaginalis.</title>
        <authorList>
            <person name="Carlton J.M."/>
            <person name="Hirt R.P."/>
            <person name="Silva J.C."/>
            <person name="Delcher A.L."/>
            <person name="Schatz M."/>
            <person name="Zhao Q."/>
            <person name="Wortman J.R."/>
            <person name="Bidwell S.L."/>
            <person name="Alsmark U.C.M."/>
            <person name="Besteiro S."/>
            <person name="Sicheritz-Ponten T."/>
            <person name="Noel C.J."/>
            <person name="Dacks J.B."/>
            <person name="Foster P.G."/>
            <person name="Simillion C."/>
            <person name="Van de Peer Y."/>
            <person name="Miranda-Saavedra D."/>
            <person name="Barton G.J."/>
            <person name="Westrop G.D."/>
            <person name="Mueller S."/>
            <person name="Dessi D."/>
            <person name="Fiori P.L."/>
            <person name="Ren Q."/>
            <person name="Paulsen I."/>
            <person name="Zhang H."/>
            <person name="Bastida-Corcuera F.D."/>
            <person name="Simoes-Barbosa A."/>
            <person name="Brown M.T."/>
            <person name="Hayes R.D."/>
            <person name="Mukherjee M."/>
            <person name="Okumura C.Y."/>
            <person name="Schneider R."/>
            <person name="Smith A.J."/>
            <person name="Vanacova S."/>
            <person name="Villalvazo M."/>
            <person name="Haas B.J."/>
            <person name="Pertea M."/>
            <person name="Feldblyum T.V."/>
            <person name="Utterback T.R."/>
            <person name="Shu C.L."/>
            <person name="Osoegawa K."/>
            <person name="de Jong P.J."/>
            <person name="Hrdy I."/>
            <person name="Horvathova L."/>
            <person name="Zubacova Z."/>
            <person name="Dolezal P."/>
            <person name="Malik S.B."/>
            <person name="Logsdon J.M. Jr."/>
            <person name="Henze K."/>
            <person name="Gupta A."/>
            <person name="Wang C.C."/>
            <person name="Dunne R.L."/>
            <person name="Upcroft J.A."/>
            <person name="Upcroft P."/>
            <person name="White O."/>
            <person name="Salzberg S.L."/>
            <person name="Tang P."/>
            <person name="Chiu C.-H."/>
            <person name="Lee Y.-S."/>
            <person name="Embley T.M."/>
            <person name="Coombs G.H."/>
            <person name="Mottram J.C."/>
            <person name="Tachezy J."/>
            <person name="Fraser-Liggett C.M."/>
            <person name="Johnson P.J."/>
        </authorList>
    </citation>
    <scope>NUCLEOTIDE SEQUENCE [LARGE SCALE GENOMIC DNA]</scope>
    <source>
        <strain evidence="12">G3</strain>
    </source>
</reference>
<protein>
    <recommendedName>
        <fullName evidence="10">Radial spoke head protein 9 homolog</fullName>
    </recommendedName>
</protein>
<keyword evidence="2" id="KW-0963">Cytoplasm</keyword>
<evidence type="ECO:0000256" key="6">
    <source>
        <dbReference type="ARBA" id="ARBA00023212"/>
    </source>
</evidence>
<evidence type="ECO:0000256" key="10">
    <source>
        <dbReference type="ARBA" id="ARBA00041080"/>
    </source>
</evidence>
<evidence type="ECO:0000256" key="9">
    <source>
        <dbReference type="ARBA" id="ARBA00038319"/>
    </source>
</evidence>
<sequence length="303" mass="34334">MDFKWLNDLSTEFEGVGIAPTKAEIVAMKASVSMLCEKANHDTVHFWGKVKGTERNYLIIVCYTGGLLGKRTAYASLDGVCWFGLPLVTDKLISHVTNIRGPLKGQPLLKTTVRHPRKTEAFKDLQPLVPPKPRQEEEEEEEEQKEEEPENEEEEKEEEEELPEYEDAQIAEDQRLAVLVYLIDKRGLIFPQDALLWKSTKEVKSNPLFKGVVPDSTLFDFCRLDKDIRGESQRANGIIDTMPPLSEDLPPSGWKISQDPHTGTVRINSKVWPGLVFICKGSRWGTVYLGDGQRNTDYLFAAE</sequence>
<dbReference type="GO" id="GO:0060294">
    <property type="term" value="P:cilium movement involved in cell motility"/>
    <property type="evidence" value="ECO:0000318"/>
    <property type="project" value="GO_Central"/>
</dbReference>
<dbReference type="OMA" id="CINEIQA"/>
<dbReference type="InterPro" id="IPR006802">
    <property type="entry name" value="Radial_spoke"/>
</dbReference>
<keyword evidence="7" id="KW-0966">Cell projection</keyword>
<dbReference type="AlphaFoldDB" id="A2DM20"/>
<proteinExistence type="inferred from homology"/>
<dbReference type="GO" id="GO:0005930">
    <property type="term" value="C:axoneme"/>
    <property type="evidence" value="ECO:0000318"/>
    <property type="project" value="GO_Central"/>
</dbReference>
<evidence type="ECO:0000313" key="12">
    <source>
        <dbReference type="EMBL" id="EAY18623.1"/>
    </source>
</evidence>
<dbReference type="KEGG" id="tva:5464136"/>